<dbReference type="Proteomes" id="UP000799537">
    <property type="component" value="Unassembled WGS sequence"/>
</dbReference>
<feature type="compositionally biased region" description="Basic and acidic residues" evidence="1">
    <location>
        <begin position="1"/>
        <end position="16"/>
    </location>
</feature>
<evidence type="ECO:0000256" key="1">
    <source>
        <dbReference type="SAM" id="MobiDB-lite"/>
    </source>
</evidence>
<organism evidence="2 3">
    <name type="scientific">Zasmidium cellare ATCC 36951</name>
    <dbReference type="NCBI Taxonomy" id="1080233"/>
    <lineage>
        <taxon>Eukaryota</taxon>
        <taxon>Fungi</taxon>
        <taxon>Dikarya</taxon>
        <taxon>Ascomycota</taxon>
        <taxon>Pezizomycotina</taxon>
        <taxon>Dothideomycetes</taxon>
        <taxon>Dothideomycetidae</taxon>
        <taxon>Mycosphaerellales</taxon>
        <taxon>Mycosphaerellaceae</taxon>
        <taxon>Zasmidium</taxon>
    </lineage>
</organism>
<feature type="compositionally biased region" description="Low complexity" evidence="1">
    <location>
        <begin position="171"/>
        <end position="180"/>
    </location>
</feature>
<proteinExistence type="predicted"/>
<name>A0A6A6CAX9_ZASCE</name>
<dbReference type="AlphaFoldDB" id="A0A6A6CAX9"/>
<reference evidence="2" key="1">
    <citation type="journal article" date="2020" name="Stud. Mycol.">
        <title>101 Dothideomycetes genomes: a test case for predicting lifestyles and emergence of pathogens.</title>
        <authorList>
            <person name="Haridas S."/>
            <person name="Albert R."/>
            <person name="Binder M."/>
            <person name="Bloem J."/>
            <person name="Labutti K."/>
            <person name="Salamov A."/>
            <person name="Andreopoulos B."/>
            <person name="Baker S."/>
            <person name="Barry K."/>
            <person name="Bills G."/>
            <person name="Bluhm B."/>
            <person name="Cannon C."/>
            <person name="Castanera R."/>
            <person name="Culley D."/>
            <person name="Daum C."/>
            <person name="Ezra D."/>
            <person name="Gonzalez J."/>
            <person name="Henrissat B."/>
            <person name="Kuo A."/>
            <person name="Liang C."/>
            <person name="Lipzen A."/>
            <person name="Lutzoni F."/>
            <person name="Magnuson J."/>
            <person name="Mondo S."/>
            <person name="Nolan M."/>
            <person name="Ohm R."/>
            <person name="Pangilinan J."/>
            <person name="Park H.-J."/>
            <person name="Ramirez L."/>
            <person name="Alfaro M."/>
            <person name="Sun H."/>
            <person name="Tritt A."/>
            <person name="Yoshinaga Y."/>
            <person name="Zwiers L.-H."/>
            <person name="Turgeon B."/>
            <person name="Goodwin S."/>
            <person name="Spatafora J."/>
            <person name="Crous P."/>
            <person name="Grigoriev I."/>
        </authorList>
    </citation>
    <scope>NUCLEOTIDE SEQUENCE</scope>
    <source>
        <strain evidence="2">ATCC 36951</strain>
    </source>
</reference>
<accession>A0A6A6CAX9</accession>
<protein>
    <submittedName>
        <fullName evidence="2">Uncharacterized protein</fullName>
    </submittedName>
</protein>
<dbReference type="GeneID" id="54566708"/>
<evidence type="ECO:0000313" key="3">
    <source>
        <dbReference type="Proteomes" id="UP000799537"/>
    </source>
</evidence>
<keyword evidence="3" id="KW-1185">Reference proteome</keyword>
<sequence length="500" mass="56374">MRSSSEKAPKSVEDSHGWFTSEASHSPPNDSIEREEAANMIRQKSAIHERSEGAYHSRIPCKKVFAMEHSTTFSPPGSTDTLDSRIITFEVDEDVWVLRPVGLEEGTRGNGGHFRGLFTPRIDREDDFEGDEAAVLLYPRPGVVRERRLYIIQSIRRRSRTSKDEGLISGAAVPSPSAPSFQRGARSAHLLPPEVQQASAPLKSSTTPIQSQIQSPLNCGGQWMHNWHPLKDAQRRGEQSQRRIVGLGGILTWGELKGVGSCHIEVRLRVIVLRGVDASDGIRLPQTNPIFSMPVNRKDGPAWLHHLHQKSDSQVLDRSDFDTKEASGDVRGTRKRLVEDWSGALRSFSSLWQYWLETKASKDSNMLPRCLSDFDRLGEVRIRCLVLRYIFEFQSRWLLELELELKSKRNKAEKSLSRDCTLSSTLIGDPTNSIHTENFKSTSAGSWDMRRFFGKKAHFCPFDAATCRSHRRDDAAGLVHPHQNRASPRSTSTCSIQRET</sequence>
<gene>
    <name evidence="2" type="ORF">M409DRAFT_56887</name>
</gene>
<dbReference type="EMBL" id="ML993605">
    <property type="protein sequence ID" value="KAF2164191.1"/>
    <property type="molecule type" value="Genomic_DNA"/>
</dbReference>
<evidence type="ECO:0000313" key="2">
    <source>
        <dbReference type="EMBL" id="KAF2164191.1"/>
    </source>
</evidence>
<feature type="region of interest" description="Disordered" evidence="1">
    <location>
        <begin position="163"/>
        <end position="185"/>
    </location>
</feature>
<feature type="region of interest" description="Disordered" evidence="1">
    <location>
        <begin position="1"/>
        <end position="33"/>
    </location>
</feature>
<feature type="compositionally biased region" description="Polar residues" evidence="1">
    <location>
        <begin position="484"/>
        <end position="500"/>
    </location>
</feature>
<dbReference type="RefSeq" id="XP_033665080.1">
    <property type="nucleotide sequence ID" value="XM_033813436.1"/>
</dbReference>
<feature type="region of interest" description="Disordered" evidence="1">
    <location>
        <begin position="478"/>
        <end position="500"/>
    </location>
</feature>